<evidence type="ECO:0000313" key="3">
    <source>
        <dbReference type="EMBL" id="RGK65585.1"/>
    </source>
</evidence>
<proteinExistence type="predicted"/>
<dbReference type="AlphaFoldDB" id="A0A3E4NM37"/>
<comment type="caution">
    <text evidence="3">The sequence shown here is derived from an EMBL/GenBank/DDBJ whole genome shotgun (WGS) entry which is preliminary data.</text>
</comment>
<protein>
    <submittedName>
        <fullName evidence="3">Uncharacterized protein</fullName>
    </submittedName>
</protein>
<dbReference type="EMBL" id="QSQU01000006">
    <property type="protein sequence ID" value="RGK65585.1"/>
    <property type="molecule type" value="Genomic_DNA"/>
</dbReference>
<keyword evidence="2" id="KW-0732">Signal</keyword>
<gene>
    <name evidence="3" type="ORF">DXD03_05675</name>
</gene>
<feature type="region of interest" description="Disordered" evidence="1">
    <location>
        <begin position="86"/>
        <end position="113"/>
    </location>
</feature>
<feature type="signal peptide" evidence="2">
    <location>
        <begin position="1"/>
        <end position="22"/>
    </location>
</feature>
<name>A0A3E4NM37_9BACE</name>
<feature type="chain" id="PRO_5017567026" evidence="2">
    <location>
        <begin position="23"/>
        <end position="950"/>
    </location>
</feature>
<sequence>MKRKFVKVMFFGALALSTVTYVGCKDYDDDIDNLQTQIDANKASIADLQKFVDAGNWVKSVEPVTGGFKVTFNDGKSYSIINGAKGDKGDKGDTGAPGVAGGQGTPGSKVTIDPETGEWLIDKKGTGWYAKATDGHSPYIADGTNGDKGYWYFWDDKANDGKGGFVKGDKAQGDRGEVTEGTNGKSPYIEDGYWYYYDDAAGKFVKGSQAAGTDGVSPFIDEDGYWCYWDINAVNEDGTKGKLVRGDYAQTSVYVVEAADRPAWELHVGALNEDGTYTDKTIILPTADKLSSMTVVSIADGKISEGMSEVTMYYGILAKGTTVKFHNVTYGSTEKATTLVGANSSVMHALINPVSVDFSEYPVELINSHGEVCYTVLSKEKNLSENPLTTRADGEKKWNQGIYDLTVSLIADKAADNNLNNKAIAYALRAKDAWGNNIISNYDVKVIAKNEALDITNKEVDVVYTSSAKLDELFAAELSKVAAHYYSIEKADLEAIGAVFDEATNTISSPTKQGTIEVKVNYLKTDGTKVEGGNAKTFTVNFTYDTGADITIADAVVWNLTKGADATDPSNNTSDLVVNSTDDLFAILNKEFTGKKKPTVRLKSIGFAAGDKISVNGNEYAYESGSIDLVGAQPVTITDNKGKVTGYKIAFQFNPTMVAAVMHNAVLEIINLDYQPTLGDEVIKKVNVKVEVKNAGIFAFTPLSAYFTSSETAIAYGTPDKSNAVVNQDLYALFDEMSAEDKGHISFDEKAPNFGTDDNPEMGANWLVNKTNSVIAVPLYKSTKNDGVYSTRRMTIAYQPFGNKRLATISKEFNLTVRSAIKEGSHPDIAASKAKVLSIKESEKLFKIKPADFTVKDVKDVAVTIAKTSRDSRVTDVTIELSSEIAKYAEIAGATSTPVAFEGELTVQLKATTLSIASKVEGYALVKITDTWGAVTEVKCPIVMKADGAN</sequence>
<evidence type="ECO:0000256" key="2">
    <source>
        <dbReference type="SAM" id="SignalP"/>
    </source>
</evidence>
<accession>A0A3E4NM37</accession>
<organism evidence="3 4">
    <name type="scientific">Bacteroides xylanisolvens</name>
    <dbReference type="NCBI Taxonomy" id="371601"/>
    <lineage>
        <taxon>Bacteria</taxon>
        <taxon>Pseudomonadati</taxon>
        <taxon>Bacteroidota</taxon>
        <taxon>Bacteroidia</taxon>
        <taxon>Bacteroidales</taxon>
        <taxon>Bacteroidaceae</taxon>
        <taxon>Bacteroides</taxon>
    </lineage>
</organism>
<evidence type="ECO:0000256" key="1">
    <source>
        <dbReference type="SAM" id="MobiDB-lite"/>
    </source>
</evidence>
<reference evidence="3 4" key="1">
    <citation type="submission" date="2018-08" db="EMBL/GenBank/DDBJ databases">
        <title>A genome reference for cultivated species of the human gut microbiota.</title>
        <authorList>
            <person name="Zou Y."/>
            <person name="Xue W."/>
            <person name="Luo G."/>
        </authorList>
    </citation>
    <scope>NUCLEOTIDE SEQUENCE [LARGE SCALE GENOMIC DNA]</scope>
    <source>
        <strain evidence="3 4">TF10-34</strain>
    </source>
</reference>
<dbReference type="RefSeq" id="WP_117683555.1">
    <property type="nucleotide sequence ID" value="NZ_QSQU01000006.1"/>
</dbReference>
<evidence type="ECO:0000313" key="4">
    <source>
        <dbReference type="Proteomes" id="UP000261210"/>
    </source>
</evidence>
<dbReference type="Proteomes" id="UP000261210">
    <property type="component" value="Unassembled WGS sequence"/>
</dbReference>